<dbReference type="Proteomes" id="UP001262410">
    <property type="component" value="Unassembled WGS sequence"/>
</dbReference>
<sequence>MVGAILHGSCFAGDGAAALNALADDYAERLREEMSRVAG</sequence>
<reference evidence="1 2" key="1">
    <citation type="submission" date="2023-07" db="EMBL/GenBank/DDBJ databases">
        <title>Sorghum-associated microbial communities from plants grown in Nebraska, USA.</title>
        <authorList>
            <person name="Schachtman D."/>
        </authorList>
    </citation>
    <scope>NUCLEOTIDE SEQUENCE [LARGE SCALE GENOMIC DNA]</scope>
    <source>
        <strain evidence="1 2">584</strain>
    </source>
</reference>
<name>A0ABU1JVS3_9PROT</name>
<protein>
    <submittedName>
        <fullName evidence="1">Uncharacterized protein</fullName>
    </submittedName>
</protein>
<proteinExistence type="predicted"/>
<evidence type="ECO:0000313" key="2">
    <source>
        <dbReference type="Proteomes" id="UP001262410"/>
    </source>
</evidence>
<keyword evidence="2" id="KW-1185">Reference proteome</keyword>
<comment type="caution">
    <text evidence="1">The sequence shown here is derived from an EMBL/GenBank/DDBJ whole genome shotgun (WGS) entry which is preliminary data.</text>
</comment>
<evidence type="ECO:0000313" key="1">
    <source>
        <dbReference type="EMBL" id="MDR6292726.1"/>
    </source>
</evidence>
<accession>A0ABU1JVS3</accession>
<gene>
    <name evidence="1" type="ORF">E9232_005266</name>
</gene>
<dbReference type="EMBL" id="JAVDPW010000009">
    <property type="protein sequence ID" value="MDR6292726.1"/>
    <property type="molecule type" value="Genomic_DNA"/>
</dbReference>
<organism evidence="1 2">
    <name type="scientific">Inquilinus ginsengisoli</name>
    <dbReference type="NCBI Taxonomy" id="363840"/>
    <lineage>
        <taxon>Bacteria</taxon>
        <taxon>Pseudomonadati</taxon>
        <taxon>Pseudomonadota</taxon>
        <taxon>Alphaproteobacteria</taxon>
        <taxon>Rhodospirillales</taxon>
        <taxon>Rhodospirillaceae</taxon>
        <taxon>Inquilinus</taxon>
    </lineage>
</organism>